<keyword evidence="3" id="KW-0235">DNA replication</keyword>
<dbReference type="InterPro" id="IPR008766">
    <property type="entry name" value="Replication_gene_A-like"/>
</dbReference>
<comment type="function">
    <text evidence="1">Possible endonuclease which induces a single-strand cut and initiates DNA replication.</text>
</comment>
<evidence type="ECO:0000256" key="2">
    <source>
        <dbReference type="ARBA" id="ARBA00009260"/>
    </source>
</evidence>
<dbReference type="Pfam" id="PF05840">
    <property type="entry name" value="Phage_GPA"/>
    <property type="match status" value="1"/>
</dbReference>
<evidence type="ECO:0000313" key="8">
    <source>
        <dbReference type="EMBL" id="MCF7545674.1"/>
    </source>
</evidence>
<sequence length="566" mass="66337">MNYNNSLAFLSSETIPFEEKKLNLLSGFQSFLYSKRVGKLTDWFKSAEFNWKWHLSHHDSKFNQITTHNKTVKKIQEECIHFYGIEKANSAIAQISRRDIDPMAYNTGLVSFRKWDRDSVLLAIVVNKVFMCINKNRDRVKDIVRLSTVKETRGELLSIELIPGIKFRDLKASGTILDKLDKYYEDEDFIYEFDRNIGSNEDNKRFNAFQKHKRIVRKVRVRENELEELHKRTIGVKNSYCSNVALMYRNYVDECQRDYIENSYIQYGDDVTTQKPLADVIMTPERRVAELYSCVKNMELVAEQKRYVCLFLTATCPASFHSNPKFGKNTWDGSTPREASNYLSKKLDELSKARNRYEFNDFGLWTKELHKDQCPHLHALLFVSPCKVDDLIFHINRIFRHSEKSTTIETISAEQAEGRGKKKASASTYVMKYLIKAIQDPDSESLKVKAGCMIWGIRRYGFFGVERAISVWRKFNRFVKMADWQINLELKSPIFKTLVSFRKDLKFLDFCKLVKAKLEWVKELEVVERLHEYQDVITRKTGLRIIGTDIELRTKADCVIAYKAKP</sequence>
<reference evidence="8" key="1">
    <citation type="submission" date="2022-01" db="EMBL/GenBank/DDBJ databases">
        <title>Pseudomonas sp. nov. isolated from Antarctic regolith.</title>
        <authorList>
            <person name="Novakova D."/>
            <person name="Sedlar K."/>
        </authorList>
    </citation>
    <scope>NUCLEOTIDE SEQUENCE</scope>
    <source>
        <strain evidence="8">P2647</strain>
    </source>
</reference>
<dbReference type="Proteomes" id="UP001162905">
    <property type="component" value="Unassembled WGS sequence"/>
</dbReference>
<dbReference type="EMBL" id="JAKJXH010000060">
    <property type="protein sequence ID" value="MCF7545674.1"/>
    <property type="molecule type" value="Genomic_DNA"/>
</dbReference>
<evidence type="ECO:0000259" key="7">
    <source>
        <dbReference type="Pfam" id="PF05840"/>
    </source>
</evidence>
<protein>
    <submittedName>
        <fullName evidence="8">Replication endonuclease</fullName>
    </submittedName>
</protein>
<comment type="caution">
    <text evidence="8">The sequence shown here is derived from an EMBL/GenBank/DDBJ whole genome shotgun (WGS) entry which is preliminary data.</text>
</comment>
<comment type="similarity">
    <text evidence="2">Belongs to the phage GPA family.</text>
</comment>
<evidence type="ECO:0000256" key="3">
    <source>
        <dbReference type="ARBA" id="ARBA00022705"/>
    </source>
</evidence>
<name>A0ABS9IEI5_9PSED</name>
<evidence type="ECO:0000256" key="1">
    <source>
        <dbReference type="ARBA" id="ARBA00003293"/>
    </source>
</evidence>
<proteinExistence type="inferred from homology"/>
<evidence type="ECO:0000256" key="4">
    <source>
        <dbReference type="ARBA" id="ARBA00022722"/>
    </source>
</evidence>
<evidence type="ECO:0000313" key="9">
    <source>
        <dbReference type="Proteomes" id="UP001162905"/>
    </source>
</evidence>
<dbReference type="RefSeq" id="WP_237254966.1">
    <property type="nucleotide sequence ID" value="NZ_JAKJXF010000003.1"/>
</dbReference>
<keyword evidence="5 8" id="KW-0255">Endonuclease</keyword>
<organism evidence="8 9">
    <name type="scientific">Pseudomonas petrae</name>
    <dbReference type="NCBI Taxonomy" id="2912190"/>
    <lineage>
        <taxon>Bacteria</taxon>
        <taxon>Pseudomonadati</taxon>
        <taxon>Pseudomonadota</taxon>
        <taxon>Gammaproteobacteria</taxon>
        <taxon>Pseudomonadales</taxon>
        <taxon>Pseudomonadaceae</taxon>
        <taxon>Pseudomonas</taxon>
    </lineage>
</organism>
<gene>
    <name evidence="8" type="ORF">L4G47_26160</name>
</gene>
<evidence type="ECO:0000256" key="5">
    <source>
        <dbReference type="ARBA" id="ARBA00022759"/>
    </source>
</evidence>
<evidence type="ECO:0000256" key="6">
    <source>
        <dbReference type="ARBA" id="ARBA00022801"/>
    </source>
</evidence>
<feature type="domain" description="Replication gene A protein-like" evidence="7">
    <location>
        <begin position="234"/>
        <end position="438"/>
    </location>
</feature>
<accession>A0ABS9IEI5</accession>
<keyword evidence="4" id="KW-0540">Nuclease</keyword>
<dbReference type="GO" id="GO:0004519">
    <property type="term" value="F:endonuclease activity"/>
    <property type="evidence" value="ECO:0007669"/>
    <property type="project" value="UniProtKB-KW"/>
</dbReference>
<keyword evidence="6" id="KW-0378">Hydrolase</keyword>
<keyword evidence="9" id="KW-1185">Reference proteome</keyword>